<feature type="transmembrane region" description="Helical" evidence="1">
    <location>
        <begin position="21"/>
        <end position="40"/>
    </location>
</feature>
<evidence type="ECO:0000256" key="1">
    <source>
        <dbReference type="SAM" id="Phobius"/>
    </source>
</evidence>
<dbReference type="OrthoDB" id="1467785at2"/>
<comment type="caution">
    <text evidence="2">The sequence shown here is derived from an EMBL/GenBank/DDBJ whole genome shotgun (WGS) entry which is preliminary data.</text>
</comment>
<evidence type="ECO:0000313" key="2">
    <source>
        <dbReference type="EMBL" id="TXK26407.1"/>
    </source>
</evidence>
<accession>A0A5C8IYU2</accession>
<keyword evidence="3" id="KW-1185">Reference proteome</keyword>
<gene>
    <name evidence="2" type="ORF">FVR03_21845</name>
</gene>
<dbReference type="AlphaFoldDB" id="A0A5C8IYU2"/>
<proteinExistence type="predicted"/>
<protein>
    <submittedName>
        <fullName evidence="2">Uncharacterized protein</fullName>
    </submittedName>
</protein>
<evidence type="ECO:0000313" key="3">
    <source>
        <dbReference type="Proteomes" id="UP000321926"/>
    </source>
</evidence>
<reference evidence="2 3" key="1">
    <citation type="submission" date="2019-08" db="EMBL/GenBank/DDBJ databases">
        <authorList>
            <person name="Shi S."/>
        </authorList>
    </citation>
    <scope>NUCLEOTIDE SEQUENCE [LARGE SCALE GENOMIC DNA]</scope>
    <source>
        <strain evidence="2 3">GY10130</strain>
    </source>
</reference>
<keyword evidence="1" id="KW-0812">Transmembrane</keyword>
<dbReference type="Proteomes" id="UP000321926">
    <property type="component" value="Unassembled WGS sequence"/>
</dbReference>
<sequence length="179" mass="19001">MNTTASKTYNFKRRSFSSGPQLLGLIFIGAGLMSLLSPFVLNDPDSFMKSMVVGGVAVAIGVLGVSAYSGTLLDVDGRKVKNYSAILGYKFGRWEPLPPISKIAVLPAHYKSSHTPNGISPTWSVTVTAYKVVLCAANTAASPSFAFTKKEHAIAEATTMAASLKVPCDVRIAEKVNTI</sequence>
<dbReference type="EMBL" id="VRTY01000129">
    <property type="protein sequence ID" value="TXK26407.1"/>
    <property type="molecule type" value="Genomic_DNA"/>
</dbReference>
<keyword evidence="1" id="KW-0472">Membrane</keyword>
<keyword evidence="1" id="KW-1133">Transmembrane helix</keyword>
<feature type="transmembrane region" description="Helical" evidence="1">
    <location>
        <begin position="52"/>
        <end position="73"/>
    </location>
</feature>
<name>A0A5C8IYU2_9BACT</name>
<dbReference type="RefSeq" id="WP_147923904.1">
    <property type="nucleotide sequence ID" value="NZ_VRTY01000129.1"/>
</dbReference>
<organism evidence="2 3">
    <name type="scientific">Pontibacter qinzhouensis</name>
    <dbReference type="NCBI Taxonomy" id="2603253"/>
    <lineage>
        <taxon>Bacteria</taxon>
        <taxon>Pseudomonadati</taxon>
        <taxon>Bacteroidota</taxon>
        <taxon>Cytophagia</taxon>
        <taxon>Cytophagales</taxon>
        <taxon>Hymenobacteraceae</taxon>
        <taxon>Pontibacter</taxon>
    </lineage>
</organism>